<protein>
    <submittedName>
        <fullName evidence="2">Uncharacterized protein</fullName>
    </submittedName>
</protein>
<evidence type="ECO:0000313" key="2">
    <source>
        <dbReference type="EMBL" id="KAF2440127.1"/>
    </source>
</evidence>
<dbReference type="AlphaFoldDB" id="A0A9P4PA85"/>
<name>A0A9P4PA85_9PLEO</name>
<dbReference type="OrthoDB" id="5588096at2759"/>
<keyword evidence="3" id="KW-1185">Reference proteome</keyword>
<feature type="transmembrane region" description="Helical" evidence="1">
    <location>
        <begin position="6"/>
        <end position="37"/>
    </location>
</feature>
<evidence type="ECO:0000256" key="1">
    <source>
        <dbReference type="SAM" id="Phobius"/>
    </source>
</evidence>
<reference evidence="2" key="1">
    <citation type="journal article" date="2020" name="Stud. Mycol.">
        <title>101 Dothideomycetes genomes: a test case for predicting lifestyles and emergence of pathogens.</title>
        <authorList>
            <person name="Haridas S."/>
            <person name="Albert R."/>
            <person name="Binder M."/>
            <person name="Bloem J."/>
            <person name="Labutti K."/>
            <person name="Salamov A."/>
            <person name="Andreopoulos B."/>
            <person name="Baker S."/>
            <person name="Barry K."/>
            <person name="Bills G."/>
            <person name="Bluhm B."/>
            <person name="Cannon C."/>
            <person name="Castanera R."/>
            <person name="Culley D."/>
            <person name="Daum C."/>
            <person name="Ezra D."/>
            <person name="Gonzalez J."/>
            <person name="Henrissat B."/>
            <person name="Kuo A."/>
            <person name="Liang C."/>
            <person name="Lipzen A."/>
            <person name="Lutzoni F."/>
            <person name="Magnuson J."/>
            <person name="Mondo S."/>
            <person name="Nolan M."/>
            <person name="Ohm R."/>
            <person name="Pangilinan J."/>
            <person name="Park H.-J."/>
            <person name="Ramirez L."/>
            <person name="Alfaro M."/>
            <person name="Sun H."/>
            <person name="Tritt A."/>
            <person name="Yoshinaga Y."/>
            <person name="Zwiers L.-H."/>
            <person name="Turgeon B."/>
            <person name="Goodwin S."/>
            <person name="Spatafora J."/>
            <person name="Crous P."/>
            <person name="Grigoriev I."/>
        </authorList>
    </citation>
    <scope>NUCLEOTIDE SEQUENCE</scope>
    <source>
        <strain evidence="2">CBS 690.94</strain>
    </source>
</reference>
<keyword evidence="1" id="KW-1133">Transmembrane helix</keyword>
<organism evidence="2 3">
    <name type="scientific">Karstenula rhodostoma CBS 690.94</name>
    <dbReference type="NCBI Taxonomy" id="1392251"/>
    <lineage>
        <taxon>Eukaryota</taxon>
        <taxon>Fungi</taxon>
        <taxon>Dikarya</taxon>
        <taxon>Ascomycota</taxon>
        <taxon>Pezizomycotina</taxon>
        <taxon>Dothideomycetes</taxon>
        <taxon>Pleosporomycetidae</taxon>
        <taxon>Pleosporales</taxon>
        <taxon>Massarineae</taxon>
        <taxon>Didymosphaeriaceae</taxon>
        <taxon>Karstenula</taxon>
    </lineage>
</organism>
<evidence type="ECO:0000313" key="3">
    <source>
        <dbReference type="Proteomes" id="UP000799764"/>
    </source>
</evidence>
<keyword evidence="1" id="KW-0472">Membrane</keyword>
<comment type="caution">
    <text evidence="2">The sequence shown here is derived from an EMBL/GenBank/DDBJ whole genome shotgun (WGS) entry which is preliminary data.</text>
</comment>
<proteinExistence type="predicted"/>
<gene>
    <name evidence="2" type="ORF">P171DRAFT_118863</name>
</gene>
<dbReference type="Proteomes" id="UP000799764">
    <property type="component" value="Unassembled WGS sequence"/>
</dbReference>
<accession>A0A9P4PA85</accession>
<sequence length="79" mass="9121">MLLCTLLLPIFSVLYGIWIFLLVLMHALSSIALYWILRFIPCFGQGTELEWKDSFVDILNRSCAVALEGHTWWGDSRCL</sequence>
<keyword evidence="1" id="KW-0812">Transmembrane</keyword>
<dbReference type="EMBL" id="MU001508">
    <property type="protein sequence ID" value="KAF2440127.1"/>
    <property type="molecule type" value="Genomic_DNA"/>
</dbReference>